<dbReference type="PANTHER" id="PTHR48106">
    <property type="entry name" value="QUINONE OXIDOREDUCTASE PIG3-RELATED"/>
    <property type="match status" value="1"/>
</dbReference>
<dbReference type="Gene3D" id="3.40.50.720">
    <property type="entry name" value="NAD(P)-binding Rossmann-like Domain"/>
    <property type="match status" value="1"/>
</dbReference>
<gene>
    <name evidence="4" type="ORF">E1757_28875</name>
</gene>
<evidence type="ECO:0000259" key="3">
    <source>
        <dbReference type="SMART" id="SM00829"/>
    </source>
</evidence>
<dbReference type="InterPro" id="IPR020843">
    <property type="entry name" value="ER"/>
</dbReference>
<accession>A0A4R5KF13</accession>
<keyword evidence="1" id="KW-0521">NADP</keyword>
<dbReference type="OrthoDB" id="9792162at2"/>
<organism evidence="4 5">
    <name type="scientific">Paenibacillus piri</name>
    <dbReference type="NCBI Taxonomy" id="2547395"/>
    <lineage>
        <taxon>Bacteria</taxon>
        <taxon>Bacillati</taxon>
        <taxon>Bacillota</taxon>
        <taxon>Bacilli</taxon>
        <taxon>Bacillales</taxon>
        <taxon>Paenibacillaceae</taxon>
        <taxon>Paenibacillus</taxon>
    </lineage>
</organism>
<dbReference type="Pfam" id="PF13602">
    <property type="entry name" value="ADH_zinc_N_2"/>
    <property type="match status" value="1"/>
</dbReference>
<dbReference type="Proteomes" id="UP000295636">
    <property type="component" value="Unassembled WGS sequence"/>
</dbReference>
<evidence type="ECO:0000313" key="5">
    <source>
        <dbReference type="Proteomes" id="UP000295636"/>
    </source>
</evidence>
<dbReference type="CDD" id="cd08273">
    <property type="entry name" value="MDR8"/>
    <property type="match status" value="1"/>
</dbReference>
<dbReference type="Pfam" id="PF08240">
    <property type="entry name" value="ADH_N"/>
    <property type="match status" value="1"/>
</dbReference>
<dbReference type="InterPro" id="IPR013154">
    <property type="entry name" value="ADH-like_N"/>
</dbReference>
<evidence type="ECO:0000256" key="2">
    <source>
        <dbReference type="ARBA" id="ARBA00023002"/>
    </source>
</evidence>
<dbReference type="InterPro" id="IPR011032">
    <property type="entry name" value="GroES-like_sf"/>
</dbReference>
<dbReference type="AlphaFoldDB" id="A0A4R5KF13"/>
<keyword evidence="5" id="KW-1185">Reference proteome</keyword>
<name>A0A4R5KF13_9BACL</name>
<feature type="domain" description="Enoyl reductase (ER)" evidence="3">
    <location>
        <begin position="29"/>
        <end position="350"/>
    </location>
</feature>
<dbReference type="EMBL" id="SMRT01000019">
    <property type="protein sequence ID" value="TDF92740.1"/>
    <property type="molecule type" value="Genomic_DNA"/>
</dbReference>
<proteinExistence type="predicted"/>
<keyword evidence="2" id="KW-0560">Oxidoreductase</keyword>
<protein>
    <submittedName>
        <fullName evidence="4">Oxidoreductase</fullName>
    </submittedName>
</protein>
<evidence type="ECO:0000256" key="1">
    <source>
        <dbReference type="ARBA" id="ARBA00022857"/>
    </source>
</evidence>
<dbReference type="GO" id="GO:0016651">
    <property type="term" value="F:oxidoreductase activity, acting on NAD(P)H"/>
    <property type="evidence" value="ECO:0007669"/>
    <property type="project" value="TreeGrafter"/>
</dbReference>
<comment type="caution">
    <text evidence="4">The sequence shown here is derived from an EMBL/GenBank/DDBJ whole genome shotgun (WGS) entry which is preliminary data.</text>
</comment>
<evidence type="ECO:0000313" key="4">
    <source>
        <dbReference type="EMBL" id="TDF92740.1"/>
    </source>
</evidence>
<dbReference type="SMART" id="SM00829">
    <property type="entry name" value="PKS_ER"/>
    <property type="match status" value="1"/>
</dbReference>
<dbReference type="GO" id="GO:0070402">
    <property type="term" value="F:NADPH binding"/>
    <property type="evidence" value="ECO:0007669"/>
    <property type="project" value="TreeGrafter"/>
</dbReference>
<dbReference type="PANTHER" id="PTHR48106:SF18">
    <property type="entry name" value="QUINONE OXIDOREDUCTASE PIG3"/>
    <property type="match status" value="1"/>
</dbReference>
<dbReference type="Gene3D" id="3.90.180.10">
    <property type="entry name" value="Medium-chain alcohol dehydrogenases, catalytic domain"/>
    <property type="match status" value="1"/>
</dbReference>
<dbReference type="SUPFAM" id="SSF50129">
    <property type="entry name" value="GroES-like"/>
    <property type="match status" value="1"/>
</dbReference>
<reference evidence="4 5" key="1">
    <citation type="submission" date="2019-03" db="EMBL/GenBank/DDBJ databases">
        <title>This is whole genome sequence of Paenibacillus sp MS74 strain.</title>
        <authorList>
            <person name="Trinh H.N."/>
        </authorList>
    </citation>
    <scope>NUCLEOTIDE SEQUENCE [LARGE SCALE GENOMIC DNA]</scope>
    <source>
        <strain evidence="4 5">MS74</strain>
    </source>
</reference>
<dbReference type="InterPro" id="IPR036291">
    <property type="entry name" value="NAD(P)-bd_dom_sf"/>
</dbReference>
<sequence>MKWMDEANQANEGEYVMRTSKYAVIARYGGPEVLEIVERTVPEPQPGEVLIRNLASTVSIGDVWIRNGQLAFPFRKKAPKSPVTPGSEVVGIVEKTGAGVSAFHHGQLVAALTVSGGGYSEHVCLDQNEIMAVPDGIEPEDAACLTLNYVLAYRMLHQAANVREGGSIVVLGASGAIGTALLQLGRISGLDMVGTASGTKHNFVSSLGAIPIDYRHADYVREIKNIRPDGVDAVFDGAAADIGQSYSLLKSKGRLIVYGFSSPKLMQMFPSLIRLLALRLVPDGKKAAFFSLLFAHTKNPQLWKEDMNRLFQLLLDRSIQPAIAHRFSLEDIRSAHEALEQGSIPGRIILAMNRS</sequence>
<dbReference type="SUPFAM" id="SSF51735">
    <property type="entry name" value="NAD(P)-binding Rossmann-fold domains"/>
    <property type="match status" value="1"/>
</dbReference>